<dbReference type="PROSITE" id="PS50088">
    <property type="entry name" value="ANK_REPEAT"/>
    <property type="match status" value="2"/>
</dbReference>
<dbReference type="InterPro" id="IPR036770">
    <property type="entry name" value="Ankyrin_rpt-contain_sf"/>
</dbReference>
<accession>A0A8J7B0Y3</accession>
<evidence type="ECO:0000256" key="1">
    <source>
        <dbReference type="ARBA" id="ARBA00022737"/>
    </source>
</evidence>
<evidence type="ECO:0000313" key="5">
    <source>
        <dbReference type="Proteomes" id="UP000654482"/>
    </source>
</evidence>
<dbReference type="PANTHER" id="PTHR24171:SF10">
    <property type="entry name" value="ANKYRIN REPEAT DOMAIN-CONTAINING PROTEIN 29-LIKE"/>
    <property type="match status" value="1"/>
</dbReference>
<keyword evidence="1" id="KW-0677">Repeat</keyword>
<dbReference type="Gene3D" id="1.25.40.20">
    <property type="entry name" value="Ankyrin repeat-containing domain"/>
    <property type="match status" value="3"/>
</dbReference>
<evidence type="ECO:0000313" key="4">
    <source>
        <dbReference type="EMBL" id="MBE9115245.1"/>
    </source>
</evidence>
<evidence type="ECO:0000256" key="2">
    <source>
        <dbReference type="ARBA" id="ARBA00023043"/>
    </source>
</evidence>
<dbReference type="SUPFAM" id="SSF48403">
    <property type="entry name" value="Ankyrin repeat"/>
    <property type="match status" value="1"/>
</dbReference>
<organism evidence="4 5">
    <name type="scientific">Lusitaniella coriacea LEGE 07157</name>
    <dbReference type="NCBI Taxonomy" id="945747"/>
    <lineage>
        <taxon>Bacteria</taxon>
        <taxon>Bacillati</taxon>
        <taxon>Cyanobacteriota</taxon>
        <taxon>Cyanophyceae</taxon>
        <taxon>Spirulinales</taxon>
        <taxon>Lusitaniellaceae</taxon>
        <taxon>Lusitaniella</taxon>
    </lineage>
</organism>
<dbReference type="SMART" id="SM00248">
    <property type="entry name" value="ANK"/>
    <property type="match status" value="5"/>
</dbReference>
<dbReference type="PANTHER" id="PTHR24171">
    <property type="entry name" value="ANKYRIN REPEAT DOMAIN-CONTAINING PROTEIN 39-RELATED"/>
    <property type="match status" value="1"/>
</dbReference>
<comment type="caution">
    <text evidence="4">The sequence shown here is derived from an EMBL/GenBank/DDBJ whole genome shotgun (WGS) entry which is preliminary data.</text>
</comment>
<keyword evidence="2 3" id="KW-0040">ANK repeat</keyword>
<name>A0A8J7B0Y3_9CYAN</name>
<dbReference type="Pfam" id="PF12796">
    <property type="entry name" value="Ank_2"/>
    <property type="match status" value="1"/>
</dbReference>
<dbReference type="Proteomes" id="UP000654482">
    <property type="component" value="Unassembled WGS sequence"/>
</dbReference>
<dbReference type="RefSeq" id="WP_194028327.1">
    <property type="nucleotide sequence ID" value="NZ_JADEWZ010000005.1"/>
</dbReference>
<reference evidence="4" key="1">
    <citation type="submission" date="2020-10" db="EMBL/GenBank/DDBJ databases">
        <authorList>
            <person name="Castelo-Branco R."/>
            <person name="Eusebio N."/>
            <person name="Adriana R."/>
            <person name="Vieira A."/>
            <person name="Brugerolle De Fraissinette N."/>
            <person name="Rezende De Castro R."/>
            <person name="Schneider M.P."/>
            <person name="Vasconcelos V."/>
            <person name="Leao P.N."/>
        </authorList>
    </citation>
    <scope>NUCLEOTIDE SEQUENCE</scope>
    <source>
        <strain evidence="4">LEGE 07157</strain>
    </source>
</reference>
<dbReference type="AlphaFoldDB" id="A0A8J7B0Y3"/>
<keyword evidence="5" id="KW-1185">Reference proteome</keyword>
<protein>
    <submittedName>
        <fullName evidence="4">Ankyrin repeat domain-containing protein</fullName>
    </submittedName>
</protein>
<evidence type="ECO:0000256" key="3">
    <source>
        <dbReference type="PROSITE-ProRule" id="PRU00023"/>
    </source>
</evidence>
<gene>
    <name evidence="4" type="ORF">IQ249_04955</name>
</gene>
<proteinExistence type="predicted"/>
<feature type="repeat" description="ANK" evidence="3">
    <location>
        <begin position="150"/>
        <end position="187"/>
    </location>
</feature>
<dbReference type="PROSITE" id="PS50297">
    <property type="entry name" value="ANK_REP_REGION"/>
    <property type="match status" value="2"/>
</dbReference>
<sequence length="213" mass="23149">MSLLKKSDNSITPNAENLVLAIESGDLARVKYFIAVGVDVNSLPPDESVVPPLGYAIAYGHTDMIKVLLKAGAKVHDFLIAQLPHLPSIVEAAGQEVYDILTLLIKAGIDVNFSLEEGDTLLHKAVEDADTPLVDFLLRVGANVNRYNQYGWTPLMSAVFYVDSDSYQLEIVKSLLENGADIKLEDNSGKSVLAQAKEAGVRKEVVQLLQESI</sequence>
<feature type="repeat" description="ANK" evidence="3">
    <location>
        <begin position="117"/>
        <end position="149"/>
    </location>
</feature>
<dbReference type="EMBL" id="JADEWZ010000005">
    <property type="protein sequence ID" value="MBE9115245.1"/>
    <property type="molecule type" value="Genomic_DNA"/>
</dbReference>
<dbReference type="InterPro" id="IPR002110">
    <property type="entry name" value="Ankyrin_rpt"/>
</dbReference>
<dbReference type="Pfam" id="PF13637">
    <property type="entry name" value="Ank_4"/>
    <property type="match status" value="1"/>
</dbReference>